<dbReference type="PANTHER" id="PTHR30032:SF1">
    <property type="entry name" value="N-ACETYLMURAMOYL-L-ALANINE AMIDASE LYTC"/>
    <property type="match status" value="1"/>
</dbReference>
<dbReference type="OrthoDB" id="5196645at2"/>
<feature type="region of interest" description="Disordered" evidence="1">
    <location>
        <begin position="177"/>
        <end position="197"/>
    </location>
</feature>
<sequence>MATDSTVPYNRDLFAEGIDVDGDGCNTRREVLQAESLVPVTITSGCTITAGEWFSWYEGVTQTDPTTLEMDHLVALKEAWISGAHAWTNEQRSDYANDLDIDATLTVVTGAQNSAKSAYDPTSWVPSHQPSLCKYVSDWVTVKYRWNLTVDTAEHASIQSLIDANCGATEITVPPVRTDTTPSTDPSPGGGANALPAGTHRLAGADRYATAVEISARFNPGVEALYIATGTNYPDALSAAAAAGARGVPLLLVQPTAIPTVVSDEIVRLAPSNIIITGGTGAVSAGVEMQLASIAPTLRLAGADRYETSRLIATNAGLTSSTAFVADGRNFPDALSAASAVGHTGGGVVLLPGSDASVGTSTRDTLLSVGASTVRIAGGPAAVSAGIQSSLASTFAVVSRHGGADRYETSVLVNQAMFPSASTVFLANGTNFPDALAGGALAGTLGAPLFIVPSGCVPKVVRDRILAYSPSTIVLLGGSGSLSTAVENLTECAPPPDPTPPPNPTPSNPGNTKNCSDFATWSQAQNWFNTYYPYYGDVALLDADNDMIACESLPGAP</sequence>
<evidence type="ECO:0000313" key="3">
    <source>
        <dbReference type="EMBL" id="RXZ47581.1"/>
    </source>
</evidence>
<dbReference type="InterPro" id="IPR011089">
    <property type="entry name" value="GmrSD_C"/>
</dbReference>
<evidence type="ECO:0000256" key="1">
    <source>
        <dbReference type="SAM" id="MobiDB-lite"/>
    </source>
</evidence>
<dbReference type="EMBL" id="SDPO01000003">
    <property type="protein sequence ID" value="RXZ47581.1"/>
    <property type="molecule type" value="Genomic_DNA"/>
</dbReference>
<dbReference type="PANTHER" id="PTHR30032">
    <property type="entry name" value="N-ACETYLMURAMOYL-L-ALANINE AMIDASE-RELATED"/>
    <property type="match status" value="1"/>
</dbReference>
<feature type="domain" description="Excalibur calcium-binding" evidence="2">
    <location>
        <begin position="511"/>
        <end position="551"/>
    </location>
</feature>
<protein>
    <submittedName>
        <fullName evidence="3">DUF1524 domain-containing protein</fullName>
    </submittedName>
</protein>
<dbReference type="Gene3D" id="3.40.50.12090">
    <property type="match status" value="1"/>
</dbReference>
<feature type="region of interest" description="Disordered" evidence="1">
    <location>
        <begin position="492"/>
        <end position="514"/>
    </location>
</feature>
<feature type="compositionally biased region" description="Low complexity" evidence="1">
    <location>
        <begin position="177"/>
        <end position="187"/>
    </location>
</feature>
<comment type="caution">
    <text evidence="3">The sequence shown here is derived from an EMBL/GenBank/DDBJ whole genome shotgun (WGS) entry which is preliminary data.</text>
</comment>
<feature type="compositionally biased region" description="Pro residues" evidence="1">
    <location>
        <begin position="493"/>
        <end position="507"/>
    </location>
</feature>
<dbReference type="AlphaFoldDB" id="A0A4Q2JHW6"/>
<dbReference type="InterPro" id="IPR051922">
    <property type="entry name" value="Bact_Sporulation_Assoc"/>
</dbReference>
<accession>A0A4Q2JHW6</accession>
<dbReference type="Pfam" id="PF04122">
    <property type="entry name" value="CW_binding_2"/>
    <property type="match status" value="3"/>
</dbReference>
<dbReference type="Pfam" id="PF07510">
    <property type="entry name" value="GmrSD_C"/>
    <property type="match status" value="1"/>
</dbReference>
<dbReference type="RefSeq" id="WP_129231970.1">
    <property type="nucleotide sequence ID" value="NZ_SDPO01000003.1"/>
</dbReference>
<keyword evidence="4" id="KW-1185">Reference proteome</keyword>
<evidence type="ECO:0000259" key="2">
    <source>
        <dbReference type="SMART" id="SM00894"/>
    </source>
</evidence>
<gene>
    <name evidence="3" type="ORF">ESP57_13625</name>
</gene>
<reference evidence="3 4" key="1">
    <citation type="submission" date="2019-01" db="EMBL/GenBank/DDBJ databases">
        <authorList>
            <person name="Li J."/>
        </authorList>
    </citation>
    <scope>NUCLEOTIDE SEQUENCE [LARGE SCALE GENOMIC DNA]</scope>
    <source>
        <strain evidence="3 4">CCUG 35506</strain>
    </source>
</reference>
<proteinExistence type="predicted"/>
<evidence type="ECO:0000313" key="4">
    <source>
        <dbReference type="Proteomes" id="UP000292935"/>
    </source>
</evidence>
<name>A0A4Q2JHW6_9MICO</name>
<organism evidence="3 4">
    <name type="scientific">Agromyces fucosus</name>
    <dbReference type="NCBI Taxonomy" id="41985"/>
    <lineage>
        <taxon>Bacteria</taxon>
        <taxon>Bacillati</taxon>
        <taxon>Actinomycetota</taxon>
        <taxon>Actinomycetes</taxon>
        <taxon>Micrococcales</taxon>
        <taxon>Microbacteriaceae</taxon>
        <taxon>Agromyces</taxon>
    </lineage>
</organism>
<dbReference type="InterPro" id="IPR008613">
    <property type="entry name" value="Excalibur_Ca-bd_domain"/>
</dbReference>
<dbReference type="InterPro" id="IPR007253">
    <property type="entry name" value="Cell_wall-bd_2"/>
</dbReference>
<dbReference type="SMART" id="SM00894">
    <property type="entry name" value="Excalibur"/>
    <property type="match status" value="1"/>
</dbReference>
<dbReference type="Proteomes" id="UP000292935">
    <property type="component" value="Unassembled WGS sequence"/>
</dbReference>